<dbReference type="InterPro" id="IPR035461">
    <property type="entry name" value="GmhA/DiaA"/>
</dbReference>
<dbReference type="Proteomes" id="UP000035722">
    <property type="component" value="Unassembled WGS sequence"/>
</dbReference>
<dbReference type="InterPro" id="IPR050099">
    <property type="entry name" value="SIS_GmhA/DiaA_subfam"/>
</dbReference>
<dbReference type="SUPFAM" id="SSF53697">
    <property type="entry name" value="SIS domain"/>
    <property type="match status" value="1"/>
</dbReference>
<proteinExistence type="predicted"/>
<dbReference type="EMBL" id="CAQI01000053">
    <property type="protein sequence ID" value="CCQ47742.1"/>
    <property type="molecule type" value="Genomic_DNA"/>
</dbReference>
<dbReference type="RefSeq" id="WP_235436748.1">
    <property type="nucleotide sequence ID" value="NZ_CAQI01000053.1"/>
</dbReference>
<dbReference type="InterPro" id="IPR046348">
    <property type="entry name" value="SIS_dom_sf"/>
</dbReference>
<gene>
    <name evidence="2" type="primary">gmhA</name>
    <name evidence="2" type="ORF">ARTSIC4J27_3738</name>
</gene>
<evidence type="ECO:0000259" key="1">
    <source>
        <dbReference type="PROSITE" id="PS51464"/>
    </source>
</evidence>
<dbReference type="GO" id="GO:0097367">
    <property type="term" value="F:carbohydrate derivative binding"/>
    <property type="evidence" value="ECO:0007669"/>
    <property type="project" value="InterPro"/>
</dbReference>
<dbReference type="GO" id="GO:1901135">
    <property type="term" value="P:carbohydrate derivative metabolic process"/>
    <property type="evidence" value="ECO:0007669"/>
    <property type="project" value="InterPro"/>
</dbReference>
<keyword evidence="2" id="KW-0413">Isomerase</keyword>
<sequence>MTAEWSLREADLPVLARPAPLPAVLPGAAFVDQDSAEAVRTHLDNVVPALDSLRSQSGRLAAWGVELAQRLLRGQRLLAAGNGGSAAEAQHLTAELVGRFDGERVPFSAISLHAESSAMTAIANDYGYDDVFARQVRAHGRSGDVLMLLSTSGKSRNLLRAAEAASRLNITTWALTGSGPNPLSDACDEAVMIDALNANAQEGHLIAVHAVCRAFDLEVARRGSADAPALTNLGVQNQGLQKRGGAA</sequence>
<dbReference type="PANTHER" id="PTHR30390:SF6">
    <property type="entry name" value="DNAA INITIATOR-ASSOCIATING PROTEIN DIAA"/>
    <property type="match status" value="1"/>
</dbReference>
<dbReference type="STRING" id="861266.ARTSIC4J27_3738"/>
<keyword evidence="3" id="KW-1185">Reference proteome</keyword>
<evidence type="ECO:0000313" key="2">
    <source>
        <dbReference type="EMBL" id="CCQ47742.1"/>
    </source>
</evidence>
<dbReference type="PANTHER" id="PTHR30390">
    <property type="entry name" value="SEDOHEPTULOSE 7-PHOSPHATE ISOMERASE / DNAA INITIATOR-ASSOCIATING FACTOR FOR REPLICATION INITIATION"/>
    <property type="match status" value="1"/>
</dbReference>
<dbReference type="EC" id="5.3.1.28" evidence="2"/>
<dbReference type="CDD" id="cd05006">
    <property type="entry name" value="SIS_GmhA"/>
    <property type="match status" value="1"/>
</dbReference>
<protein>
    <submittedName>
        <fullName evidence="2">SIS domain protein</fullName>
        <ecNumber evidence="2">5.3.1.28</ecNumber>
    </submittedName>
</protein>
<evidence type="ECO:0000313" key="3">
    <source>
        <dbReference type="Proteomes" id="UP000035722"/>
    </source>
</evidence>
<comment type="caution">
    <text evidence="2">The sequence shown here is derived from an EMBL/GenBank/DDBJ whole genome shotgun (WGS) entry which is preliminary data.</text>
</comment>
<organism evidence="2 3">
    <name type="scientific">Pseudarthrobacter siccitolerans</name>
    <dbReference type="NCBI Taxonomy" id="861266"/>
    <lineage>
        <taxon>Bacteria</taxon>
        <taxon>Bacillati</taxon>
        <taxon>Actinomycetota</taxon>
        <taxon>Actinomycetes</taxon>
        <taxon>Micrococcales</taxon>
        <taxon>Micrococcaceae</taxon>
        <taxon>Pseudarthrobacter</taxon>
    </lineage>
</organism>
<dbReference type="Gene3D" id="3.40.50.10490">
    <property type="entry name" value="Glucose-6-phosphate isomerase like protein, domain 1"/>
    <property type="match status" value="1"/>
</dbReference>
<reference evidence="3" key="1">
    <citation type="journal article" date="2014" name="Genome Announc.">
        <title>Genome Sequence of Arthrobacter siccitolerans 4J27, a Xeroprotectant-Producing Desiccation-Tolerant Microorganism.</title>
        <authorList>
            <person name="Manzanera M."/>
            <person name="Santa-Cruz-Calvo L."/>
            <person name="Vilchez J.I."/>
            <person name="Garcia-Fontana C."/>
            <person name="Silva-Castro G.A."/>
            <person name="Calvo C."/>
            <person name="Gonzalez-Lopez J."/>
        </authorList>
    </citation>
    <scope>NUCLEOTIDE SEQUENCE [LARGE SCALE GENOMIC DNA]</scope>
    <source>
        <strain evidence="3">4J27</strain>
    </source>
</reference>
<dbReference type="AlphaFoldDB" id="A0A024H763"/>
<feature type="domain" description="SIS" evidence="1">
    <location>
        <begin position="67"/>
        <end position="225"/>
    </location>
</feature>
<dbReference type="PROSITE" id="PS51464">
    <property type="entry name" value="SIS"/>
    <property type="match status" value="1"/>
</dbReference>
<accession>A0A024H763</accession>
<dbReference type="Pfam" id="PF13580">
    <property type="entry name" value="SIS_2"/>
    <property type="match status" value="1"/>
</dbReference>
<name>A0A024H763_9MICC</name>
<dbReference type="InterPro" id="IPR001347">
    <property type="entry name" value="SIS_dom"/>
</dbReference>
<dbReference type="GO" id="GO:0016853">
    <property type="term" value="F:isomerase activity"/>
    <property type="evidence" value="ECO:0007669"/>
    <property type="project" value="UniProtKB-KW"/>
</dbReference>